<keyword evidence="7 9" id="KW-0233">DNA recombination</keyword>
<protein>
    <recommendedName>
        <fullName evidence="9">Tyrosine recombinase XerC</fullName>
    </recommendedName>
</protein>
<evidence type="ECO:0000256" key="8">
    <source>
        <dbReference type="ARBA" id="ARBA00023306"/>
    </source>
</evidence>
<feature type="region of interest" description="Disordered" evidence="10">
    <location>
        <begin position="219"/>
        <end position="238"/>
    </location>
</feature>
<dbReference type="Pfam" id="PF00589">
    <property type="entry name" value="Phage_integrase"/>
    <property type="match status" value="1"/>
</dbReference>
<feature type="active site" evidence="9">
    <location>
        <position position="181"/>
    </location>
</feature>
<comment type="caution">
    <text evidence="13">The sequence shown here is derived from an EMBL/GenBank/DDBJ whole genome shotgun (WGS) entry which is preliminary data.</text>
</comment>
<feature type="active site" description="O-(3'-phospho-DNA)-tyrosine intermediate" evidence="9">
    <location>
        <position position="318"/>
    </location>
</feature>
<comment type="subunit">
    <text evidence="9">Forms a cyclic heterotetrameric complex composed of two molecules of XerC and two molecules of XerD.</text>
</comment>
<feature type="active site" evidence="9">
    <location>
        <position position="309"/>
    </location>
</feature>
<evidence type="ECO:0000256" key="4">
    <source>
        <dbReference type="ARBA" id="ARBA00022829"/>
    </source>
</evidence>
<dbReference type="InterPro" id="IPR023009">
    <property type="entry name" value="Tyrosine_recombinase_XerC/XerD"/>
</dbReference>
<dbReference type="InterPro" id="IPR004107">
    <property type="entry name" value="Integrase_SAM-like_N"/>
</dbReference>
<feature type="domain" description="Core-binding (CB)" evidence="12">
    <location>
        <begin position="6"/>
        <end position="92"/>
    </location>
</feature>
<evidence type="ECO:0000259" key="11">
    <source>
        <dbReference type="PROSITE" id="PS51898"/>
    </source>
</evidence>
<evidence type="ECO:0000256" key="6">
    <source>
        <dbReference type="ARBA" id="ARBA00023125"/>
    </source>
</evidence>
<dbReference type="GO" id="GO:0005737">
    <property type="term" value="C:cytoplasm"/>
    <property type="evidence" value="ECO:0007669"/>
    <property type="project" value="UniProtKB-SubCell"/>
</dbReference>
<evidence type="ECO:0000256" key="9">
    <source>
        <dbReference type="HAMAP-Rule" id="MF_01808"/>
    </source>
</evidence>
<evidence type="ECO:0000259" key="12">
    <source>
        <dbReference type="PROSITE" id="PS51900"/>
    </source>
</evidence>
<comment type="function">
    <text evidence="9">Site-specific tyrosine recombinase, which acts by catalyzing the cutting and rejoining of the recombining DNA molecules. The XerC-XerD complex is essential to convert dimers of the bacterial chromosome into monomers to permit their segregation at cell division. It also contributes to the segregational stability of plasmids.</text>
</comment>
<keyword evidence="2 9" id="KW-0963">Cytoplasm</keyword>
<comment type="similarity">
    <text evidence="9">Belongs to the 'phage' integrase family. XerC subfamily.</text>
</comment>
<sequence length="337" mass="36248">MGSETTHFDAIEEDYLAHVRFERGYAGNTLAAYRGDIADLFRFLERHSVTEPSAITLELLRDWLWEVSERGMATATIARRAASARGLTAWMLRRGLASTDPGARLRAPRVQRALPRVVHATAMAGLLAGLATRAESDDPTAVRDAAIIELLYASALRVSEIVGLDVGDIDRRRRTLRVVGKGSKERVVPYGGPAARALDRYLEQSRMVLLARAANESVRSEGGGTGLPTRPAGESGVHPQPPACFQPAAFLGARGGRIGTRTIYSLVASLLADLPGSGPNGPHALRHSAATHLLDGGADLRAVQEFLGHANLGTTQIYTHVSTERLKASYRTAHPRA</sequence>
<feature type="active site" evidence="9">
    <location>
        <position position="283"/>
    </location>
</feature>
<evidence type="ECO:0000313" key="13">
    <source>
        <dbReference type="EMBL" id="PDQ36057.1"/>
    </source>
</evidence>
<dbReference type="GO" id="GO:0051301">
    <property type="term" value="P:cell division"/>
    <property type="evidence" value="ECO:0007669"/>
    <property type="project" value="UniProtKB-KW"/>
</dbReference>
<dbReference type="PROSITE" id="PS51900">
    <property type="entry name" value="CB"/>
    <property type="match status" value="1"/>
</dbReference>
<dbReference type="GO" id="GO:0003677">
    <property type="term" value="F:DNA binding"/>
    <property type="evidence" value="ECO:0007669"/>
    <property type="project" value="UniProtKB-UniRule"/>
</dbReference>
<keyword evidence="6 9" id="KW-0238">DNA-binding</keyword>
<dbReference type="PANTHER" id="PTHR30349">
    <property type="entry name" value="PHAGE INTEGRASE-RELATED"/>
    <property type="match status" value="1"/>
</dbReference>
<dbReference type="InterPro" id="IPR050090">
    <property type="entry name" value="Tyrosine_recombinase_XerCD"/>
</dbReference>
<dbReference type="PANTHER" id="PTHR30349:SF77">
    <property type="entry name" value="TYROSINE RECOMBINASE XERC"/>
    <property type="match status" value="1"/>
</dbReference>
<dbReference type="SUPFAM" id="SSF56349">
    <property type="entry name" value="DNA breaking-rejoining enzymes"/>
    <property type="match status" value="1"/>
</dbReference>
<dbReference type="InterPro" id="IPR044068">
    <property type="entry name" value="CB"/>
</dbReference>
<feature type="active site" evidence="9">
    <location>
        <position position="157"/>
    </location>
</feature>
<dbReference type="InterPro" id="IPR002104">
    <property type="entry name" value="Integrase_catalytic"/>
</dbReference>
<dbReference type="Proteomes" id="UP000219994">
    <property type="component" value="Unassembled WGS sequence"/>
</dbReference>
<evidence type="ECO:0000256" key="2">
    <source>
        <dbReference type="ARBA" id="ARBA00022490"/>
    </source>
</evidence>
<dbReference type="AlphaFoldDB" id="A0A2A6FTS4"/>
<dbReference type="Gene3D" id="1.10.150.130">
    <property type="match status" value="1"/>
</dbReference>
<dbReference type="InterPro" id="IPR011010">
    <property type="entry name" value="DNA_brk_join_enz"/>
</dbReference>
<accession>A0A2A6FTS4</accession>
<evidence type="ECO:0000256" key="10">
    <source>
        <dbReference type="SAM" id="MobiDB-lite"/>
    </source>
</evidence>
<feature type="domain" description="Tyr recombinase" evidence="11">
    <location>
        <begin position="116"/>
        <end position="331"/>
    </location>
</feature>
<dbReference type="GO" id="GO:0009037">
    <property type="term" value="F:tyrosine-based site-specific recombinase activity"/>
    <property type="evidence" value="ECO:0007669"/>
    <property type="project" value="UniProtKB-UniRule"/>
</dbReference>
<dbReference type="EMBL" id="NAEP01000023">
    <property type="protein sequence ID" value="PDQ36057.1"/>
    <property type="molecule type" value="Genomic_DNA"/>
</dbReference>
<evidence type="ECO:0000256" key="3">
    <source>
        <dbReference type="ARBA" id="ARBA00022618"/>
    </source>
</evidence>
<keyword evidence="5 9" id="KW-0229">DNA integration</keyword>
<comment type="subcellular location">
    <subcellularLocation>
        <location evidence="1 9">Cytoplasm</location>
    </subcellularLocation>
</comment>
<organism evidence="13 14">
    <name type="scientific">Candidatus Lumbricidiphila eiseniae</name>
    <dbReference type="NCBI Taxonomy" id="1969409"/>
    <lineage>
        <taxon>Bacteria</taxon>
        <taxon>Bacillati</taxon>
        <taxon>Actinomycetota</taxon>
        <taxon>Actinomycetes</taxon>
        <taxon>Micrococcales</taxon>
        <taxon>Microbacteriaceae</taxon>
        <taxon>Candidatus Lumbricidiphila</taxon>
    </lineage>
</organism>
<keyword evidence="3 9" id="KW-0132">Cell division</keyword>
<evidence type="ECO:0000256" key="5">
    <source>
        <dbReference type="ARBA" id="ARBA00022908"/>
    </source>
</evidence>
<dbReference type="SUPFAM" id="SSF47823">
    <property type="entry name" value="lambda integrase-like, N-terminal domain"/>
    <property type="match status" value="1"/>
</dbReference>
<evidence type="ECO:0000256" key="7">
    <source>
        <dbReference type="ARBA" id="ARBA00023172"/>
    </source>
</evidence>
<dbReference type="HAMAP" id="MF_01808">
    <property type="entry name" value="Recomb_XerC_XerD"/>
    <property type="match status" value="1"/>
</dbReference>
<dbReference type="InterPro" id="IPR010998">
    <property type="entry name" value="Integrase_recombinase_N"/>
</dbReference>
<dbReference type="PROSITE" id="PS51898">
    <property type="entry name" value="TYR_RECOMBINASE"/>
    <property type="match status" value="1"/>
</dbReference>
<dbReference type="Gene3D" id="1.10.443.10">
    <property type="entry name" value="Intergrase catalytic core"/>
    <property type="match status" value="1"/>
</dbReference>
<dbReference type="GO" id="GO:0007059">
    <property type="term" value="P:chromosome segregation"/>
    <property type="evidence" value="ECO:0007669"/>
    <property type="project" value="UniProtKB-UniRule"/>
</dbReference>
<feature type="active site" evidence="9">
    <location>
        <position position="286"/>
    </location>
</feature>
<gene>
    <name evidence="9" type="primary">xerC</name>
    <name evidence="13" type="ORF">B5766_02640</name>
</gene>
<keyword evidence="8 9" id="KW-0131">Cell cycle</keyword>
<name>A0A2A6FTS4_9MICO</name>
<dbReference type="GO" id="GO:0006313">
    <property type="term" value="P:DNA transposition"/>
    <property type="evidence" value="ECO:0007669"/>
    <property type="project" value="UniProtKB-UniRule"/>
</dbReference>
<evidence type="ECO:0000256" key="1">
    <source>
        <dbReference type="ARBA" id="ARBA00004496"/>
    </source>
</evidence>
<evidence type="ECO:0000313" key="14">
    <source>
        <dbReference type="Proteomes" id="UP000219994"/>
    </source>
</evidence>
<keyword evidence="4 9" id="KW-0159">Chromosome partition</keyword>
<dbReference type="Pfam" id="PF02899">
    <property type="entry name" value="Phage_int_SAM_1"/>
    <property type="match status" value="1"/>
</dbReference>
<dbReference type="InterPro" id="IPR013762">
    <property type="entry name" value="Integrase-like_cat_sf"/>
</dbReference>
<reference evidence="14" key="1">
    <citation type="submission" date="2017-03" db="EMBL/GenBank/DDBJ databases">
        <authorList>
            <person name="Lund M.B."/>
        </authorList>
    </citation>
    <scope>NUCLEOTIDE SEQUENCE [LARGE SCALE GENOMIC DNA]</scope>
</reference>
<proteinExistence type="inferred from homology"/>